<protein>
    <submittedName>
        <fullName evidence="2">Uncharacterized protein</fullName>
    </submittedName>
</protein>
<evidence type="ECO:0000313" key="2">
    <source>
        <dbReference type="EMBL" id="OEJ82830.1"/>
    </source>
</evidence>
<dbReference type="InParanoid" id="A0A1E5R7E2"/>
<gene>
    <name evidence="2" type="ORF">AWRI3579_g3150</name>
</gene>
<dbReference type="AlphaFoldDB" id="A0A1E5R7E2"/>
<accession>A0A1E5R7E2</accession>
<reference evidence="3" key="1">
    <citation type="journal article" date="2016" name="Genome Announc.">
        <title>Genome sequences of three species of Hanseniaspora isolated from spontaneous wine fermentations.</title>
        <authorList>
            <person name="Sternes P.R."/>
            <person name="Lee D."/>
            <person name="Kutyna D.R."/>
            <person name="Borneman A.R."/>
        </authorList>
    </citation>
    <scope>NUCLEOTIDE SEQUENCE [LARGE SCALE GENOMIC DNA]</scope>
    <source>
        <strain evidence="3">AWRI3579</strain>
    </source>
</reference>
<evidence type="ECO:0000313" key="3">
    <source>
        <dbReference type="Proteomes" id="UP000095728"/>
    </source>
</evidence>
<name>A0A1E5R7E2_9ASCO</name>
<keyword evidence="3" id="KW-1185">Reference proteome</keyword>
<dbReference type="Proteomes" id="UP000095728">
    <property type="component" value="Unassembled WGS sequence"/>
</dbReference>
<feature type="compositionally biased region" description="Low complexity" evidence="1">
    <location>
        <begin position="108"/>
        <end position="125"/>
    </location>
</feature>
<feature type="compositionally biased region" description="Basic and acidic residues" evidence="1">
    <location>
        <begin position="146"/>
        <end position="159"/>
    </location>
</feature>
<evidence type="ECO:0000256" key="1">
    <source>
        <dbReference type="SAM" id="MobiDB-lite"/>
    </source>
</evidence>
<organism evidence="2 3">
    <name type="scientific">Hanseniaspora osmophila</name>
    <dbReference type="NCBI Taxonomy" id="56408"/>
    <lineage>
        <taxon>Eukaryota</taxon>
        <taxon>Fungi</taxon>
        <taxon>Dikarya</taxon>
        <taxon>Ascomycota</taxon>
        <taxon>Saccharomycotina</taxon>
        <taxon>Saccharomycetes</taxon>
        <taxon>Saccharomycodales</taxon>
        <taxon>Saccharomycodaceae</taxon>
        <taxon>Hanseniaspora</taxon>
    </lineage>
</organism>
<comment type="caution">
    <text evidence="2">The sequence shown here is derived from an EMBL/GenBank/DDBJ whole genome shotgun (WGS) entry which is preliminary data.</text>
</comment>
<sequence>MSTQETTLDLTRATDTCSETGGNDYQLEMTLQKLLNQSSSEKDLDMDNDVLKGLDLPALLQEDEQDAFIHESMKYAFDEPNGGSDNYDAFDIEDKQTKHDNNTSGHTNNNNNNNNNKNNNNNDNNISDGKAQRKQKAKNLLHNGNKSKESKSTSKDDLLFHTLTPPSSTNSPFPSDTDEFGKLSNINEITSNQLLSSTDKISHSEESNSDDDAIEPCLKTNKKTIKNKNHTENQKTYGTNNNVENNGTDFLDLEQKIIFQLGGANRFGTDENEYDNVVDNVINTELKVTDEHVLTHQLYKKIHSKLVKTQTENKDITNNYAILKDEYIKNCISLKKALLKLKESEMQRMKISADNRVLKQKNFRLEQSQYQMKRKQELQQQSLVAKNGKETTNNIDEPKKEEQAVALVVAEKAAAENSSNEVKNQ</sequence>
<feature type="compositionally biased region" description="Low complexity" evidence="1">
    <location>
        <begin position="162"/>
        <end position="175"/>
    </location>
</feature>
<feature type="region of interest" description="Disordered" evidence="1">
    <location>
        <begin position="96"/>
        <end position="179"/>
    </location>
</feature>
<proteinExistence type="predicted"/>
<dbReference type="EMBL" id="LPNM01000009">
    <property type="protein sequence ID" value="OEJ82830.1"/>
    <property type="molecule type" value="Genomic_DNA"/>
</dbReference>